<feature type="domain" description="2Fe-2S ferredoxin-type" evidence="3">
    <location>
        <begin position="100"/>
        <end position="203"/>
    </location>
</feature>
<dbReference type="PROSITE" id="PS51085">
    <property type="entry name" value="2FE2S_FER_2"/>
    <property type="match status" value="1"/>
</dbReference>
<sequence>MRWVNDFSKLQLRNSTVLDRAFRCSADFRSSELGWEEEGGRRSSAMRGLQSVQSFRPGVVGVKAAKKKAAQLVHLQPVSSLSRQNSTVPRDEGGDSGAAEMVTVRFRGNEISVAKGTKLRTALLENGLSPHNGQALLINCRGMGTCGTCAVKIEGKVVPEAWTTRETIRLNFPPHGPPQNANLRLACQVQVEGDLTVTKFNKFWGQGEVPVGPASVTDRVTPLGDLEFILDPRKRV</sequence>
<dbReference type="Proteomes" id="UP000244005">
    <property type="component" value="Unassembled WGS sequence"/>
</dbReference>
<dbReference type="InterPro" id="IPR036010">
    <property type="entry name" value="2Fe-2S_ferredoxin-like_sf"/>
</dbReference>
<protein>
    <recommendedName>
        <fullName evidence="3">2Fe-2S ferredoxin-type domain-containing protein</fullName>
    </recommendedName>
</protein>
<dbReference type="EMBL" id="KZ772808">
    <property type="protein sequence ID" value="PTQ29683.1"/>
    <property type="molecule type" value="Genomic_DNA"/>
</dbReference>
<proteinExistence type="predicted"/>
<dbReference type="OrthoDB" id="5987010at2759"/>
<reference evidence="5" key="1">
    <citation type="journal article" date="2017" name="Cell">
        <title>Insights into land plant evolution garnered from the Marchantia polymorpha genome.</title>
        <authorList>
            <person name="Bowman J.L."/>
            <person name="Kohchi T."/>
            <person name="Yamato K.T."/>
            <person name="Jenkins J."/>
            <person name="Shu S."/>
            <person name="Ishizaki K."/>
            <person name="Yamaoka S."/>
            <person name="Nishihama R."/>
            <person name="Nakamura Y."/>
            <person name="Berger F."/>
            <person name="Adam C."/>
            <person name="Aki S.S."/>
            <person name="Althoff F."/>
            <person name="Araki T."/>
            <person name="Arteaga-Vazquez M.A."/>
            <person name="Balasubrmanian S."/>
            <person name="Barry K."/>
            <person name="Bauer D."/>
            <person name="Boehm C.R."/>
            <person name="Briginshaw L."/>
            <person name="Caballero-Perez J."/>
            <person name="Catarino B."/>
            <person name="Chen F."/>
            <person name="Chiyoda S."/>
            <person name="Chovatia M."/>
            <person name="Davies K.M."/>
            <person name="Delmans M."/>
            <person name="Demura T."/>
            <person name="Dierschke T."/>
            <person name="Dolan L."/>
            <person name="Dorantes-Acosta A.E."/>
            <person name="Eklund D.M."/>
            <person name="Florent S.N."/>
            <person name="Flores-Sandoval E."/>
            <person name="Fujiyama A."/>
            <person name="Fukuzawa H."/>
            <person name="Galik B."/>
            <person name="Grimanelli D."/>
            <person name="Grimwood J."/>
            <person name="Grossniklaus U."/>
            <person name="Hamada T."/>
            <person name="Haseloff J."/>
            <person name="Hetherington A.J."/>
            <person name="Higo A."/>
            <person name="Hirakawa Y."/>
            <person name="Hundley H.N."/>
            <person name="Ikeda Y."/>
            <person name="Inoue K."/>
            <person name="Inoue S.I."/>
            <person name="Ishida S."/>
            <person name="Jia Q."/>
            <person name="Kakita M."/>
            <person name="Kanazawa T."/>
            <person name="Kawai Y."/>
            <person name="Kawashima T."/>
            <person name="Kennedy M."/>
            <person name="Kinose K."/>
            <person name="Kinoshita T."/>
            <person name="Kohara Y."/>
            <person name="Koide E."/>
            <person name="Komatsu K."/>
            <person name="Kopischke S."/>
            <person name="Kubo M."/>
            <person name="Kyozuka J."/>
            <person name="Lagercrantz U."/>
            <person name="Lin S.S."/>
            <person name="Lindquist E."/>
            <person name="Lipzen A.M."/>
            <person name="Lu C.W."/>
            <person name="De Luna E."/>
            <person name="Martienssen R.A."/>
            <person name="Minamino N."/>
            <person name="Mizutani M."/>
            <person name="Mizutani M."/>
            <person name="Mochizuki N."/>
            <person name="Monte I."/>
            <person name="Mosher R."/>
            <person name="Nagasaki H."/>
            <person name="Nakagami H."/>
            <person name="Naramoto S."/>
            <person name="Nishitani K."/>
            <person name="Ohtani M."/>
            <person name="Okamoto T."/>
            <person name="Okumura M."/>
            <person name="Phillips J."/>
            <person name="Pollak B."/>
            <person name="Reinders A."/>
            <person name="Rovekamp M."/>
            <person name="Sano R."/>
            <person name="Sawa S."/>
            <person name="Schmid M.W."/>
            <person name="Shirakawa M."/>
            <person name="Solano R."/>
            <person name="Spunde A."/>
            <person name="Suetsugu N."/>
            <person name="Sugano S."/>
            <person name="Sugiyama A."/>
            <person name="Sun R."/>
            <person name="Suzuki Y."/>
            <person name="Takenaka M."/>
            <person name="Takezawa D."/>
            <person name="Tomogane H."/>
            <person name="Tsuzuki M."/>
            <person name="Ueda T."/>
            <person name="Umeda M."/>
            <person name="Ward J.M."/>
            <person name="Watanabe Y."/>
            <person name="Yazaki K."/>
            <person name="Yokoyama R."/>
            <person name="Yoshitake Y."/>
            <person name="Yotsui I."/>
            <person name="Zachgo S."/>
            <person name="Schmutz J."/>
        </authorList>
    </citation>
    <scope>NUCLEOTIDE SEQUENCE [LARGE SCALE GENOMIC DNA]</scope>
    <source>
        <strain evidence="5">Tak-1</strain>
    </source>
</reference>
<keyword evidence="1" id="KW-0001">2Fe-2S</keyword>
<keyword evidence="1" id="KW-0479">Metal-binding</keyword>
<dbReference type="SUPFAM" id="SSF54292">
    <property type="entry name" value="2Fe-2S ferredoxin-like"/>
    <property type="match status" value="1"/>
</dbReference>
<dbReference type="InterPro" id="IPR012675">
    <property type="entry name" value="Beta-grasp_dom_sf"/>
</dbReference>
<evidence type="ECO:0000256" key="1">
    <source>
        <dbReference type="ARBA" id="ARBA00022714"/>
    </source>
</evidence>
<name>A0A2R6W759_MARPO</name>
<dbReference type="Pfam" id="PF00111">
    <property type="entry name" value="Fer2"/>
    <property type="match status" value="1"/>
</dbReference>
<keyword evidence="1" id="KW-0408">Iron</keyword>
<gene>
    <name evidence="4" type="ORF">MARPO_0136s0011</name>
</gene>
<organism evidence="4 5">
    <name type="scientific">Marchantia polymorpha</name>
    <name type="common">Common liverwort</name>
    <name type="synonym">Marchantia aquatica</name>
    <dbReference type="NCBI Taxonomy" id="3197"/>
    <lineage>
        <taxon>Eukaryota</taxon>
        <taxon>Viridiplantae</taxon>
        <taxon>Streptophyta</taxon>
        <taxon>Embryophyta</taxon>
        <taxon>Marchantiophyta</taxon>
        <taxon>Marchantiopsida</taxon>
        <taxon>Marchantiidae</taxon>
        <taxon>Marchantiales</taxon>
        <taxon>Marchantiaceae</taxon>
        <taxon>Marchantia</taxon>
    </lineage>
</organism>
<dbReference type="Gene3D" id="3.10.20.30">
    <property type="match status" value="1"/>
</dbReference>
<accession>A0A2R6W759</accession>
<dbReference type="CDD" id="cd00207">
    <property type="entry name" value="fer2"/>
    <property type="match status" value="1"/>
</dbReference>
<keyword evidence="2" id="KW-0411">Iron-sulfur</keyword>
<evidence type="ECO:0000313" key="5">
    <source>
        <dbReference type="Proteomes" id="UP000244005"/>
    </source>
</evidence>
<evidence type="ECO:0000259" key="3">
    <source>
        <dbReference type="PROSITE" id="PS51085"/>
    </source>
</evidence>
<dbReference type="AlphaFoldDB" id="A0A2R6W759"/>
<dbReference type="InterPro" id="IPR001041">
    <property type="entry name" value="2Fe-2S_ferredoxin-type"/>
</dbReference>
<evidence type="ECO:0000313" key="4">
    <source>
        <dbReference type="EMBL" id="PTQ29683.1"/>
    </source>
</evidence>
<dbReference type="GO" id="GO:0051537">
    <property type="term" value="F:2 iron, 2 sulfur cluster binding"/>
    <property type="evidence" value="ECO:0007669"/>
    <property type="project" value="UniProtKB-KW"/>
</dbReference>
<evidence type="ECO:0000256" key="2">
    <source>
        <dbReference type="ARBA" id="ARBA00023014"/>
    </source>
</evidence>
<dbReference type="Gramene" id="Mp5g07100.1">
    <property type="protein sequence ID" value="Mp5g07100.1.cds"/>
    <property type="gene ID" value="Mp5g07100"/>
</dbReference>
<keyword evidence="5" id="KW-1185">Reference proteome</keyword>